<gene>
    <name evidence="4" type="ORF">HAHE_02370</name>
</gene>
<evidence type="ECO:0008006" key="6">
    <source>
        <dbReference type="Google" id="ProtNLM"/>
    </source>
</evidence>
<evidence type="ECO:0000313" key="4">
    <source>
        <dbReference type="EMBL" id="BCX46329.1"/>
    </source>
</evidence>
<organism evidence="4 5">
    <name type="scientific">Haloferula helveola</name>
    <dbReference type="NCBI Taxonomy" id="490095"/>
    <lineage>
        <taxon>Bacteria</taxon>
        <taxon>Pseudomonadati</taxon>
        <taxon>Verrucomicrobiota</taxon>
        <taxon>Verrucomicrobiia</taxon>
        <taxon>Verrucomicrobiales</taxon>
        <taxon>Verrucomicrobiaceae</taxon>
        <taxon>Haloferula</taxon>
    </lineage>
</organism>
<dbReference type="SUPFAM" id="SSF46626">
    <property type="entry name" value="Cytochrome c"/>
    <property type="match status" value="1"/>
</dbReference>
<evidence type="ECO:0000259" key="2">
    <source>
        <dbReference type="Pfam" id="PF07627"/>
    </source>
</evidence>
<dbReference type="Pfam" id="PF07624">
    <property type="entry name" value="PSD2"/>
    <property type="match status" value="1"/>
</dbReference>
<feature type="domain" description="DUF1585" evidence="1">
    <location>
        <begin position="742"/>
        <end position="811"/>
    </location>
</feature>
<dbReference type="InterPro" id="IPR013039">
    <property type="entry name" value="DUF1588"/>
</dbReference>
<proteinExistence type="predicted"/>
<dbReference type="InterPro" id="IPR036909">
    <property type="entry name" value="Cyt_c-like_dom_sf"/>
</dbReference>
<keyword evidence="5" id="KW-1185">Reference proteome</keyword>
<dbReference type="EMBL" id="AP024702">
    <property type="protein sequence ID" value="BCX46329.1"/>
    <property type="molecule type" value="Genomic_DNA"/>
</dbReference>
<protein>
    <recommendedName>
        <fullName evidence="6">Haem-binding domain-containing protein</fullName>
    </recommendedName>
</protein>
<reference evidence="4 5" key="1">
    <citation type="submission" date="2021-06" db="EMBL/GenBank/DDBJ databases">
        <title>Complete genome of Haloferula helveola possessing various polysaccharide degrading enzymes.</title>
        <authorList>
            <person name="Takami H."/>
            <person name="Huang C."/>
            <person name="Hamasaki K."/>
        </authorList>
    </citation>
    <scope>NUCLEOTIDE SEQUENCE [LARGE SCALE GENOMIC DNA]</scope>
    <source>
        <strain evidence="4 5">CN-1</strain>
    </source>
</reference>
<evidence type="ECO:0000259" key="3">
    <source>
        <dbReference type="Pfam" id="PF07631"/>
    </source>
</evidence>
<dbReference type="InterPro" id="IPR011478">
    <property type="entry name" value="DUF1585"/>
</dbReference>
<feature type="domain" description="DUF1588" evidence="2">
    <location>
        <begin position="603"/>
        <end position="698"/>
    </location>
</feature>
<evidence type="ECO:0000313" key="5">
    <source>
        <dbReference type="Proteomes" id="UP001374893"/>
    </source>
</evidence>
<name>A0ABN6H1U3_9BACT</name>
<dbReference type="Proteomes" id="UP001374893">
    <property type="component" value="Chromosome"/>
</dbReference>
<accession>A0ABN6H1U3</accession>
<sequence>MTLPVLAEQALKMPQDIEYLLEDYCFTCHEDGTEKGDVRLDNLGELSLEARLDMLNRAHEQVFLSQMPPPDKKSQPTDEERAKLMAWISGELDAHGAGKLEEKLRYPAYGNAIDHDALFSGEVEEAAYTPARRWLVSPQIFNERVLDVFELEGRDRMRPLYGVTNPFLLPDNSGVRYYDNGILDGGHLLVMLKNADWISAKQIRAARVKKGEIKADEFPDQKDRWAPRSTPEAFETVILKDGAPNDAELEAAIRKQFQLVLRRDPTTEELSEYLDLARSAVELGGNTEGLRQMLVTVVLDSEFLYRLEFGAGEEDGHGRKKLSPREAAFAISYAIGDRGPDAELTAAAAEGRLETREDYRREVARLLEDPEYYRGEVDSSLDGKHYKSNETAHPKIIRFFREFFGYPASLRVFKDGARSEGKYSNPDRGTQGTPGWLTLEADRIVTWHVEKDRDVFKTLLTSDEFFVYHNMENEQGDQTISEWRSVYERLKDTPWRTEPQKVLDEHLEFLKTIKSMRIVDNSKPGEIVNYMLFFEEHFGKGITPFTRIPWSHGYYYHHAPFYSLPPTPSIWRYGSWKSSKVPELESEDFWDYPTHQPFRIANRKGILTHPAWLIAHSTNFHADAIRRGRWIREKLLAGRVPDVPITVDAQVPEDPHRTFRQRVEDVTADSACWKCHQHMNPLGFAFEMYDDFGRYRLEEIMEHPDNLLEKGNGKTTFDVYKTAPIVTTGELDGTGDPALDGEVEDAFEMIDRLAESDRVRQSIIRHAFRFYMGRNEKLSDSRTLIDADKAYLESDGSFKAVILSLLTSDSFIYRK</sequence>
<dbReference type="Pfam" id="PF07631">
    <property type="entry name" value="PSD4"/>
    <property type="match status" value="1"/>
</dbReference>
<feature type="domain" description="DUF1592" evidence="3">
    <location>
        <begin position="322"/>
        <end position="371"/>
    </location>
</feature>
<evidence type="ECO:0000259" key="1">
    <source>
        <dbReference type="Pfam" id="PF07624"/>
    </source>
</evidence>
<dbReference type="InterPro" id="IPR013042">
    <property type="entry name" value="DUF1592"/>
</dbReference>
<dbReference type="Pfam" id="PF07627">
    <property type="entry name" value="PSCyt3"/>
    <property type="match status" value="1"/>
</dbReference>